<keyword evidence="1" id="KW-1133">Transmembrane helix</keyword>
<dbReference type="EMBL" id="CM004480">
    <property type="protein sequence ID" value="OCT68294.1"/>
    <property type="molecule type" value="Genomic_DNA"/>
</dbReference>
<keyword evidence="1" id="KW-0812">Transmembrane</keyword>
<feature type="transmembrane region" description="Helical" evidence="1">
    <location>
        <begin position="54"/>
        <end position="73"/>
    </location>
</feature>
<evidence type="ECO:0000256" key="1">
    <source>
        <dbReference type="SAM" id="Phobius"/>
    </source>
</evidence>
<protein>
    <submittedName>
        <fullName evidence="2">Uncharacterized protein</fullName>
    </submittedName>
</protein>
<proteinExistence type="predicted"/>
<evidence type="ECO:0000313" key="2">
    <source>
        <dbReference type="EMBL" id="OCT68294.1"/>
    </source>
</evidence>
<organism evidence="2 3">
    <name type="scientific">Xenopus laevis</name>
    <name type="common">African clawed frog</name>
    <dbReference type="NCBI Taxonomy" id="8355"/>
    <lineage>
        <taxon>Eukaryota</taxon>
        <taxon>Metazoa</taxon>
        <taxon>Chordata</taxon>
        <taxon>Craniata</taxon>
        <taxon>Vertebrata</taxon>
        <taxon>Euteleostomi</taxon>
        <taxon>Amphibia</taxon>
        <taxon>Batrachia</taxon>
        <taxon>Anura</taxon>
        <taxon>Pipoidea</taxon>
        <taxon>Pipidae</taxon>
        <taxon>Xenopodinae</taxon>
        <taxon>Xenopus</taxon>
        <taxon>Xenopus</taxon>
    </lineage>
</organism>
<gene>
    <name evidence="2" type="ORF">XELAEV_18039593mg</name>
</gene>
<reference evidence="3" key="1">
    <citation type="journal article" date="2016" name="Nature">
        <title>Genome evolution in the allotetraploid frog Xenopus laevis.</title>
        <authorList>
            <person name="Session A.M."/>
            <person name="Uno Y."/>
            <person name="Kwon T."/>
            <person name="Chapman J.A."/>
            <person name="Toyoda A."/>
            <person name="Takahashi S."/>
            <person name="Fukui A."/>
            <person name="Hikosaka A."/>
            <person name="Suzuki A."/>
            <person name="Kondo M."/>
            <person name="van Heeringen S.J."/>
            <person name="Quigley I."/>
            <person name="Heinz S."/>
            <person name="Ogino H."/>
            <person name="Ochi H."/>
            <person name="Hellsten U."/>
            <person name="Lyons J.B."/>
            <person name="Simakov O."/>
            <person name="Putnam N."/>
            <person name="Stites J."/>
            <person name="Kuroki Y."/>
            <person name="Tanaka T."/>
            <person name="Michiue T."/>
            <person name="Watanabe M."/>
            <person name="Bogdanovic O."/>
            <person name="Lister R."/>
            <person name="Georgiou G."/>
            <person name="Paranjpe S.S."/>
            <person name="van Kruijsbergen I."/>
            <person name="Shu S."/>
            <person name="Carlson J."/>
            <person name="Kinoshita T."/>
            <person name="Ohta Y."/>
            <person name="Mawaribuchi S."/>
            <person name="Jenkins J."/>
            <person name="Grimwood J."/>
            <person name="Schmutz J."/>
            <person name="Mitros T."/>
            <person name="Mozaffari S.V."/>
            <person name="Suzuki Y."/>
            <person name="Haramoto Y."/>
            <person name="Yamamoto T.S."/>
            <person name="Takagi C."/>
            <person name="Heald R."/>
            <person name="Miller K."/>
            <person name="Haudenschild C."/>
            <person name="Kitzman J."/>
            <person name="Nakayama T."/>
            <person name="Izutsu Y."/>
            <person name="Robert J."/>
            <person name="Fortriede J."/>
            <person name="Burns K."/>
            <person name="Lotay V."/>
            <person name="Karimi K."/>
            <person name="Yasuoka Y."/>
            <person name="Dichmann D.S."/>
            <person name="Flajnik M.F."/>
            <person name="Houston D.W."/>
            <person name="Shendure J."/>
            <person name="DuPasquier L."/>
            <person name="Vize P.D."/>
            <person name="Zorn A.M."/>
            <person name="Ito M."/>
            <person name="Marcotte E.M."/>
            <person name="Wallingford J.B."/>
            <person name="Ito Y."/>
            <person name="Asashima M."/>
            <person name="Ueno N."/>
            <person name="Matsuda Y."/>
            <person name="Veenstra G.J."/>
            <person name="Fujiyama A."/>
            <person name="Harland R.M."/>
            <person name="Taira M."/>
            <person name="Rokhsar D.S."/>
        </authorList>
    </citation>
    <scope>NUCLEOTIDE SEQUENCE [LARGE SCALE GENOMIC DNA]</scope>
    <source>
        <strain evidence="3">J</strain>
    </source>
</reference>
<accession>A0A974C7V7</accession>
<keyword evidence="1" id="KW-0472">Membrane</keyword>
<name>A0A974C7V7_XENLA</name>
<sequence>MEITKALDIVNIRTEKASEDILGIRNISINKYRFFFSPICQDGCFNNMKVGCTIACYIILFILKLYSVILYPLKLWYIYYVCSKCATE</sequence>
<evidence type="ECO:0000313" key="3">
    <source>
        <dbReference type="Proteomes" id="UP000694892"/>
    </source>
</evidence>
<dbReference type="AlphaFoldDB" id="A0A974C7V7"/>
<dbReference type="Proteomes" id="UP000694892">
    <property type="component" value="Chromosome 8L"/>
</dbReference>